<feature type="domain" description="Clp R" evidence="8">
    <location>
        <begin position="1"/>
        <end position="144"/>
    </location>
</feature>
<dbReference type="GO" id="GO:0008233">
    <property type="term" value="F:peptidase activity"/>
    <property type="evidence" value="ECO:0007669"/>
    <property type="project" value="UniProtKB-KW"/>
</dbReference>
<dbReference type="InterPro" id="IPR041546">
    <property type="entry name" value="ClpA/ClpB_AAA_lid"/>
</dbReference>
<dbReference type="Gene3D" id="1.10.1780.10">
    <property type="entry name" value="Clp, N-terminal domain"/>
    <property type="match status" value="1"/>
</dbReference>
<evidence type="ECO:0000313" key="10">
    <source>
        <dbReference type="Proteomes" id="UP000705867"/>
    </source>
</evidence>
<dbReference type="GO" id="GO:0016887">
    <property type="term" value="F:ATP hydrolysis activity"/>
    <property type="evidence" value="ECO:0007669"/>
    <property type="project" value="InterPro"/>
</dbReference>
<dbReference type="PANTHER" id="PTHR11638:SF111">
    <property type="entry name" value="ATP-DEPENDENT CLP PROTEASE ATP-BINDING SUBUNIT CLPA"/>
    <property type="match status" value="1"/>
</dbReference>
<reference evidence="9" key="2">
    <citation type="submission" date="2021-08" db="EMBL/GenBank/DDBJ databases">
        <authorList>
            <person name="Dalcin Martins P."/>
        </authorList>
    </citation>
    <scope>NUCLEOTIDE SEQUENCE</scope>
    <source>
        <strain evidence="9">MAG_39</strain>
    </source>
</reference>
<dbReference type="Pfam" id="PF10431">
    <property type="entry name" value="ClpB_D2-small"/>
    <property type="match status" value="1"/>
</dbReference>
<dbReference type="InterPro" id="IPR027417">
    <property type="entry name" value="P-loop_NTPase"/>
</dbReference>
<comment type="caution">
    <text evidence="9">The sequence shown here is derived from an EMBL/GenBank/DDBJ whole genome shotgun (WGS) entry which is preliminary data.</text>
</comment>
<dbReference type="SMART" id="SM01086">
    <property type="entry name" value="ClpB_D2-small"/>
    <property type="match status" value="1"/>
</dbReference>
<dbReference type="InterPro" id="IPR013461">
    <property type="entry name" value="ClpA"/>
</dbReference>
<dbReference type="Pfam" id="PF17871">
    <property type="entry name" value="AAA_lid_9"/>
    <property type="match status" value="1"/>
</dbReference>
<feature type="compositionally biased region" description="Basic and acidic residues" evidence="7">
    <location>
        <begin position="157"/>
        <end position="167"/>
    </location>
</feature>
<sequence length="751" mass="83362">MINKELELTIEATIRDARARKHEYLTVEHLLFSLLHDEWGREIIENCGGSIEKIKASLESFFENGITKIPRNTEEYPQTTIGFQRVIQRALHHVHSAGKEEADAGDMLASLFLEEDSPAVHFLLEEGITRLDVLNFLSHGISKSSGEPLQEGDDEAESPHEERQAPHKDPLKLFSVNLVEKAASGGIDPLVGREAEVQRTIQVLCRRRKNNIIFVGEPGVGKTAIVEGLALKVHREQVPDILKRAQIFSLDMGGLLAGTKYRGDFEARLKATLRSIETIPDAILFIDEIHTVVGAGATSGGSMDASNILKPLLNSGKIRCIGATTYEEYKNHFEKDRALSRRFQKVEIREPDMEETVHILDGLKSYYEEFHGVTYTRSALRAAAELSAKYINDRYLPDKAIDVIDEAGAVLKLSPAYGTRRTVGVPEVEKVVAKIARIPSRTISSSDMERLKRLETELKNTVFGQDSAIHSLVSAIKRARAGLGSPDKPIGSFLFTGPTGVGKTEVSKQLASVLGVQFIRFDMSEYMEKHTVARLIGAPPGYVGFDQGGLLTDGIRKHPYSVLLLDEIEKAHPDIFSILLQVMDYATLTDNNGKKADFRNVILIMTSNAGAKDMSRSVVGFGDRSKDAQAKGKDAVTRLFNPEFRNRLDGIIAFNPITPDIMRRIVDKFINELQGQLGRKKVKIVLSDTAAEWLAEKGYDPLFGARPLARIIQEKIKDVLSEEVLFGKLKRGGRASIGREQNALTFDYLPQ</sequence>
<dbReference type="GO" id="GO:0043335">
    <property type="term" value="P:protein unfolding"/>
    <property type="evidence" value="ECO:0007669"/>
    <property type="project" value="InterPro"/>
</dbReference>
<dbReference type="Gene3D" id="3.40.50.300">
    <property type="entry name" value="P-loop containing nucleotide triphosphate hydrolases"/>
    <property type="match status" value="2"/>
</dbReference>
<dbReference type="PROSITE" id="PS00870">
    <property type="entry name" value="CLPAB_1"/>
    <property type="match status" value="1"/>
</dbReference>
<reference evidence="9" key="1">
    <citation type="journal article" date="2021" name="bioRxiv">
        <title>Unraveling nitrogen, sulfur and carbon metabolic pathways and microbial community transcriptional responses to substrate deprivation and toxicity stresses in a bioreactor mimicking anoxic brackish coastal sediment conditions.</title>
        <authorList>
            <person name="Martins P.D."/>
            <person name="Echeveste M.J."/>
            <person name="Arshad A."/>
            <person name="Kurth J."/>
            <person name="Ouboter H."/>
            <person name="Jetten M.S.M."/>
            <person name="Welte C.U."/>
        </authorList>
    </citation>
    <scope>NUCLEOTIDE SEQUENCE</scope>
    <source>
        <strain evidence="9">MAG_39</strain>
    </source>
</reference>
<dbReference type="NCBIfam" id="TIGR02639">
    <property type="entry name" value="ClpA"/>
    <property type="match status" value="1"/>
</dbReference>
<dbReference type="CDD" id="cd19499">
    <property type="entry name" value="RecA-like_ClpB_Hsp104-like"/>
    <property type="match status" value="1"/>
</dbReference>
<keyword evidence="1 5" id="KW-0677">Repeat</keyword>
<accession>A0A953JFF9</accession>
<dbReference type="FunFam" id="3.40.50.300:FF:000025">
    <property type="entry name" value="ATP-dependent Clp protease subunit"/>
    <property type="match status" value="1"/>
</dbReference>
<dbReference type="InterPro" id="IPR003959">
    <property type="entry name" value="ATPase_AAA_core"/>
</dbReference>
<evidence type="ECO:0000256" key="3">
    <source>
        <dbReference type="ARBA" id="ARBA00022840"/>
    </source>
</evidence>
<dbReference type="GO" id="GO:0034605">
    <property type="term" value="P:cellular response to heat"/>
    <property type="evidence" value="ECO:0007669"/>
    <property type="project" value="TreeGrafter"/>
</dbReference>
<feature type="region of interest" description="Disordered" evidence="7">
    <location>
        <begin position="143"/>
        <end position="167"/>
    </location>
</feature>
<dbReference type="GO" id="GO:0005737">
    <property type="term" value="C:cytoplasm"/>
    <property type="evidence" value="ECO:0007669"/>
    <property type="project" value="TreeGrafter"/>
</dbReference>
<protein>
    <submittedName>
        <fullName evidence="9">ATP-dependent Clp protease ATP-binding subunit ClpA</fullName>
    </submittedName>
</protein>
<evidence type="ECO:0000256" key="7">
    <source>
        <dbReference type="SAM" id="MobiDB-lite"/>
    </source>
</evidence>
<dbReference type="Pfam" id="PF07724">
    <property type="entry name" value="AAA_2"/>
    <property type="match status" value="1"/>
</dbReference>
<keyword evidence="9" id="KW-0645">Protease</keyword>
<dbReference type="SUPFAM" id="SSF52540">
    <property type="entry name" value="P-loop containing nucleoside triphosphate hydrolases"/>
    <property type="match status" value="2"/>
</dbReference>
<evidence type="ECO:0000256" key="6">
    <source>
        <dbReference type="RuleBase" id="RU004432"/>
    </source>
</evidence>
<evidence type="ECO:0000256" key="2">
    <source>
        <dbReference type="ARBA" id="ARBA00022741"/>
    </source>
</evidence>
<keyword evidence="4 6" id="KW-0143">Chaperone</keyword>
<dbReference type="InterPro" id="IPR036628">
    <property type="entry name" value="Clp_N_dom_sf"/>
</dbReference>
<dbReference type="EMBL" id="JAIOIV010000126">
    <property type="protein sequence ID" value="MBZ0157675.1"/>
    <property type="molecule type" value="Genomic_DNA"/>
</dbReference>
<dbReference type="SUPFAM" id="SSF81923">
    <property type="entry name" value="Double Clp-N motif"/>
    <property type="match status" value="1"/>
</dbReference>
<evidence type="ECO:0000313" key="9">
    <source>
        <dbReference type="EMBL" id="MBZ0157675.1"/>
    </source>
</evidence>
<dbReference type="PROSITE" id="PS51903">
    <property type="entry name" value="CLP_R"/>
    <property type="match status" value="1"/>
</dbReference>
<evidence type="ECO:0000259" key="8">
    <source>
        <dbReference type="PROSITE" id="PS51903"/>
    </source>
</evidence>
<dbReference type="CDD" id="cd00009">
    <property type="entry name" value="AAA"/>
    <property type="match status" value="1"/>
</dbReference>
<dbReference type="InterPro" id="IPR050130">
    <property type="entry name" value="ClpA_ClpB"/>
</dbReference>
<dbReference type="SMART" id="SM00382">
    <property type="entry name" value="AAA"/>
    <property type="match status" value="2"/>
</dbReference>
<dbReference type="Proteomes" id="UP000705867">
    <property type="component" value="Unassembled WGS sequence"/>
</dbReference>
<gene>
    <name evidence="9" type="primary">clpA</name>
    <name evidence="9" type="ORF">K8I29_15880</name>
</gene>
<comment type="similarity">
    <text evidence="6">Belongs to the ClpA/ClpB family.</text>
</comment>
<keyword evidence="3 6" id="KW-0067">ATP-binding</keyword>
<dbReference type="GO" id="GO:0006508">
    <property type="term" value="P:proteolysis"/>
    <property type="evidence" value="ECO:0007669"/>
    <property type="project" value="UniProtKB-KW"/>
</dbReference>
<evidence type="ECO:0000256" key="5">
    <source>
        <dbReference type="PROSITE-ProRule" id="PRU01251"/>
    </source>
</evidence>
<dbReference type="GO" id="GO:0005524">
    <property type="term" value="F:ATP binding"/>
    <property type="evidence" value="ECO:0007669"/>
    <property type="project" value="UniProtKB-KW"/>
</dbReference>
<dbReference type="InterPro" id="IPR004176">
    <property type="entry name" value="Clp_R_N"/>
</dbReference>
<organism evidence="9 10">
    <name type="scientific">Candidatus Nitrobium versatile</name>
    <dbReference type="NCBI Taxonomy" id="2884831"/>
    <lineage>
        <taxon>Bacteria</taxon>
        <taxon>Pseudomonadati</taxon>
        <taxon>Nitrospirota</taxon>
        <taxon>Nitrospiria</taxon>
        <taxon>Nitrospirales</taxon>
        <taxon>Nitrospiraceae</taxon>
        <taxon>Candidatus Nitrobium</taxon>
    </lineage>
</organism>
<name>A0A953JFF9_9BACT</name>
<dbReference type="PANTHER" id="PTHR11638">
    <property type="entry name" value="ATP-DEPENDENT CLP PROTEASE"/>
    <property type="match status" value="1"/>
</dbReference>
<dbReference type="InterPro" id="IPR028299">
    <property type="entry name" value="ClpA/B_CS2"/>
</dbReference>
<keyword evidence="9" id="KW-0378">Hydrolase</keyword>
<dbReference type="PRINTS" id="PR00300">
    <property type="entry name" value="CLPPROTEASEA"/>
</dbReference>
<dbReference type="InterPro" id="IPR001270">
    <property type="entry name" value="ClpA/B"/>
</dbReference>
<evidence type="ECO:0000256" key="1">
    <source>
        <dbReference type="ARBA" id="ARBA00022737"/>
    </source>
</evidence>
<keyword evidence="2 6" id="KW-0547">Nucleotide-binding</keyword>
<dbReference type="Gene3D" id="1.10.8.60">
    <property type="match status" value="2"/>
</dbReference>
<dbReference type="AlphaFoldDB" id="A0A953JFF9"/>
<dbReference type="Pfam" id="PF00004">
    <property type="entry name" value="AAA"/>
    <property type="match status" value="1"/>
</dbReference>
<dbReference type="PROSITE" id="PS00871">
    <property type="entry name" value="CLPAB_2"/>
    <property type="match status" value="1"/>
</dbReference>
<proteinExistence type="inferred from homology"/>
<evidence type="ECO:0000256" key="4">
    <source>
        <dbReference type="ARBA" id="ARBA00023186"/>
    </source>
</evidence>
<dbReference type="Pfam" id="PF02861">
    <property type="entry name" value="Clp_N"/>
    <property type="match status" value="1"/>
</dbReference>
<dbReference type="InterPro" id="IPR019489">
    <property type="entry name" value="Clp_ATPase_C"/>
</dbReference>
<dbReference type="InterPro" id="IPR018368">
    <property type="entry name" value="ClpA/B_CS1"/>
</dbReference>
<dbReference type="InterPro" id="IPR003593">
    <property type="entry name" value="AAA+_ATPase"/>
</dbReference>